<dbReference type="AlphaFoldDB" id="A0A0P1LY47"/>
<dbReference type="EMBL" id="CZVI01000006">
    <property type="protein sequence ID" value="CUS82805.1"/>
    <property type="molecule type" value="Genomic_DNA"/>
</dbReference>
<dbReference type="Gene3D" id="2.60.120.560">
    <property type="entry name" value="Exo-inulinase, domain 1"/>
    <property type="match status" value="1"/>
</dbReference>
<accession>A0A0P1M0A3</accession>
<accession>A0A0P1LN07</accession>
<accession>A0A0P1P8C7</accession>
<reference evidence="2" key="1">
    <citation type="submission" date="2015-11" db="EMBL/GenBank/DDBJ databases">
        <authorList>
            <person name="Zhang Y."/>
            <person name="Guo Z."/>
        </authorList>
    </citation>
    <scope>NUCLEOTIDE SEQUENCE [LARGE SCALE GENOMIC DNA]</scope>
    <source>
        <strain evidence="2">JGI-4</strain>
    </source>
</reference>
<reference evidence="3 4" key="2">
    <citation type="submission" date="2015-11" db="EMBL/GenBank/DDBJ databases">
        <authorList>
            <person name="Varghese N."/>
        </authorList>
    </citation>
    <scope>NUCLEOTIDE SEQUENCE [LARGE SCALE GENOMIC DNA]</scope>
    <source>
        <strain evidence="1 4">JGI-8</strain>
    </source>
</reference>
<evidence type="ECO:0000313" key="2">
    <source>
        <dbReference type="EMBL" id="CUU07693.1"/>
    </source>
</evidence>
<dbReference type="STRING" id="1633631.GCA_001442925_01863"/>
<evidence type="ECO:0000313" key="4">
    <source>
        <dbReference type="Proteomes" id="UP000182200"/>
    </source>
</evidence>
<dbReference type="InterPro" id="IPR011042">
    <property type="entry name" value="6-blade_b-propeller_TolB-like"/>
</dbReference>
<dbReference type="Proteomes" id="UP000182200">
    <property type="component" value="Unassembled WGS sequence"/>
</dbReference>
<dbReference type="RefSeq" id="WP_075426681.1">
    <property type="nucleotide sequence ID" value="NZ_CZVI01000006.1"/>
</dbReference>
<evidence type="ECO:0008006" key="5">
    <source>
        <dbReference type="Google" id="ProtNLM"/>
    </source>
</evidence>
<accession>A0A0S4NCJ6</accession>
<accession>A0A0P1MFR1</accession>
<dbReference type="Proteomes" id="UP000182011">
    <property type="component" value="Unassembled WGS sequence"/>
</dbReference>
<dbReference type="EMBL" id="FAOP01000007">
    <property type="protein sequence ID" value="CUU07693.1"/>
    <property type="molecule type" value="Genomic_DNA"/>
</dbReference>
<accession>A0A0P1LY47</accession>
<name>A0A0P1LY47_9BACT</name>
<gene>
    <name evidence="2" type="ORF">JGI4_01868</name>
    <name evidence="1" type="ORF">JGI8_00633</name>
</gene>
<dbReference type="SUPFAM" id="SSF75011">
    <property type="entry name" value="3-carboxy-cis,cis-mucoante lactonizing enzyme"/>
    <property type="match status" value="1"/>
</dbReference>
<proteinExistence type="predicted"/>
<sequence length="451" mass="51101">MLRSLLGLKFLILLLHFNITAQNIWFSEDFIGSKLSSVWIPISGDWEIENGRLKLKSENKSSLLGLNFLIPPKSKYTVKLKFSGGNILILFNVYDIYSFRAGNYVKLLNNAVYTGIIEPTGEEKIKKFASLSQTTDKFRTISIEVASEKYTVYLNDKKVLEENLYFNSGFIILGVDKGKAEIDYFIISSREKYRTIEDMKRVKEPLLDHINSIAVINESKFAISSELYSQVQVLDITGNVLNRFTYLRWAGGVMHFKDGLYICDVGKITIVYPDKTMSVAQFFVKYPNYIATDGERFYVIDDGAIKIFNRNFNLISSFSDPEKLKFPTAVSVDKYNIYCTDPELGQIVVYSKRDTVKFLRGIKDILIAPVDVKYDSTLNCLFVADLGLKGIAKVVGDKVEKIFKAENLGGLKFPRSLDLKSGLIFIADADKIVCVDTTLAERSARLVLRSK</sequence>
<accession>A0A0P1M2B4</accession>
<keyword evidence="4" id="KW-1185">Reference proteome</keyword>
<evidence type="ECO:0000313" key="1">
    <source>
        <dbReference type="EMBL" id="CUS82805.1"/>
    </source>
</evidence>
<protein>
    <recommendedName>
        <fullName evidence="5">NHL repeat-containing protein</fullName>
    </recommendedName>
</protein>
<accession>A0A0P1NZB3</accession>
<organism evidence="2 3">
    <name type="scientific">Candidatus Kryptonium thompsonii</name>
    <dbReference type="NCBI Taxonomy" id="1633631"/>
    <lineage>
        <taxon>Bacteria</taxon>
        <taxon>Pseudomonadati</taxon>
        <taxon>Candidatus Kryptoniota</taxon>
        <taxon>Candidatus Kryptonium</taxon>
    </lineage>
</organism>
<evidence type="ECO:0000313" key="3">
    <source>
        <dbReference type="Proteomes" id="UP000182011"/>
    </source>
</evidence>
<dbReference type="OrthoDB" id="9772842at2"/>
<accession>A0A0P1L7U2</accession>
<dbReference type="Gene3D" id="2.120.10.30">
    <property type="entry name" value="TolB, C-terminal domain"/>
    <property type="match status" value="1"/>
</dbReference>
<accession>A0A0P1MF93</accession>